<dbReference type="Gene3D" id="3.40.50.300">
    <property type="entry name" value="P-loop containing nucleotide triphosphate hydrolases"/>
    <property type="match status" value="1"/>
</dbReference>
<evidence type="ECO:0000313" key="2">
    <source>
        <dbReference type="EMBL" id="ATY32541.1"/>
    </source>
</evidence>
<organism evidence="2 3">
    <name type="scientific">Sphingomonas psychrotolerans</name>
    <dbReference type="NCBI Taxonomy" id="1327635"/>
    <lineage>
        <taxon>Bacteria</taxon>
        <taxon>Pseudomonadati</taxon>
        <taxon>Pseudomonadota</taxon>
        <taxon>Alphaproteobacteria</taxon>
        <taxon>Sphingomonadales</taxon>
        <taxon>Sphingomonadaceae</taxon>
        <taxon>Sphingomonas</taxon>
    </lineage>
</organism>
<sequence>MTRPFKIAVAGTHSTGKSTFVAALLSALAEAGLAAEGVHDSAADAMSLGFPILANHSFESTAWLMSQAIRLETEASLRADVIVIDRPVPDALGYMRAALRHQSRKLEPGRLERLEEICRTWVGEYDLIFVTVLDEQVPIGPGRPDNEAFRRLAARCVADVFEEMAPSAIPLRNGEVGAAVATCMAAVRRHASR</sequence>
<dbReference type="Pfam" id="PF13521">
    <property type="entry name" value="AAA_28"/>
    <property type="match status" value="1"/>
</dbReference>
<dbReference type="AlphaFoldDB" id="A0A2K8MMM5"/>
<evidence type="ECO:0000313" key="3">
    <source>
        <dbReference type="Proteomes" id="UP000229081"/>
    </source>
</evidence>
<feature type="domain" description="NadR/Ttd14 AAA" evidence="1">
    <location>
        <begin position="6"/>
        <end position="171"/>
    </location>
</feature>
<evidence type="ECO:0000259" key="1">
    <source>
        <dbReference type="Pfam" id="PF13521"/>
    </source>
</evidence>
<dbReference type="SUPFAM" id="SSF52540">
    <property type="entry name" value="P-loop containing nucleoside triphosphate hydrolases"/>
    <property type="match status" value="1"/>
</dbReference>
<dbReference type="RefSeq" id="WP_100282348.1">
    <property type="nucleotide sequence ID" value="NZ_CP024923.1"/>
</dbReference>
<protein>
    <recommendedName>
        <fullName evidence="1">NadR/Ttd14 AAA domain-containing protein</fullName>
    </recommendedName>
</protein>
<keyword evidence="3" id="KW-1185">Reference proteome</keyword>
<dbReference type="KEGG" id="sphc:CVN68_11610"/>
<name>A0A2K8MMM5_9SPHN</name>
<accession>A0A2K8MMM5</accession>
<dbReference type="EMBL" id="CP024923">
    <property type="protein sequence ID" value="ATY32541.1"/>
    <property type="molecule type" value="Genomic_DNA"/>
</dbReference>
<dbReference type="InterPro" id="IPR027417">
    <property type="entry name" value="P-loop_NTPase"/>
</dbReference>
<dbReference type="Proteomes" id="UP000229081">
    <property type="component" value="Chromosome"/>
</dbReference>
<proteinExistence type="predicted"/>
<dbReference type="InterPro" id="IPR038727">
    <property type="entry name" value="NadR/Ttd14_AAA_dom"/>
</dbReference>
<gene>
    <name evidence="2" type="ORF">CVN68_11610</name>
</gene>
<dbReference type="OrthoDB" id="8116259at2"/>
<reference evidence="2 3" key="1">
    <citation type="submission" date="2017-11" db="EMBL/GenBank/DDBJ databases">
        <title>Complete genome sequence of Sphingomonas sp. Strain Cra20, a psychrotolerant potential plant growth promoting rhizobacteria.</title>
        <authorList>
            <person name="Luo Y."/>
        </authorList>
    </citation>
    <scope>NUCLEOTIDE SEQUENCE [LARGE SCALE GENOMIC DNA]</scope>
    <source>
        <strain evidence="2 3">Cra20</strain>
    </source>
</reference>